<keyword evidence="6" id="KW-1185">Reference proteome</keyword>
<protein>
    <submittedName>
        <fullName evidence="5">DUF5011 domain-containing protein</fullName>
    </submittedName>
</protein>
<comment type="caution">
    <text evidence="5">The sequence shown here is derived from an EMBL/GenBank/DDBJ whole genome shotgun (WGS) entry which is preliminary data.</text>
</comment>
<accession>A0AA43U914</accession>
<dbReference type="PANTHER" id="PTHR34216">
    <property type="match status" value="1"/>
</dbReference>
<dbReference type="PANTHER" id="PTHR34216:SF7">
    <property type="entry name" value="POLY-BETA-1,6-N-ACETYL-D-GLUCOSAMINE N-DEACETYLASE"/>
    <property type="match status" value="1"/>
</dbReference>
<organism evidence="5 6">
    <name type="scientific">Phoenicibacter congonensis</name>
    <dbReference type="NCBI Taxonomy" id="1944646"/>
    <lineage>
        <taxon>Bacteria</taxon>
        <taxon>Bacillati</taxon>
        <taxon>Actinomycetota</taxon>
        <taxon>Coriobacteriia</taxon>
        <taxon>Eggerthellales</taxon>
        <taxon>Eggerthellaceae</taxon>
        <taxon>Phoenicibacter</taxon>
    </lineage>
</organism>
<feature type="region of interest" description="Disordered" evidence="2">
    <location>
        <begin position="49"/>
        <end position="73"/>
    </location>
</feature>
<dbReference type="EMBL" id="JAUMVS010000046">
    <property type="protein sequence ID" value="MDO4841770.1"/>
    <property type="molecule type" value="Genomic_DNA"/>
</dbReference>
<evidence type="ECO:0000313" key="6">
    <source>
        <dbReference type="Proteomes" id="UP001168575"/>
    </source>
</evidence>
<feature type="compositionally biased region" description="Polar residues" evidence="2">
    <location>
        <begin position="49"/>
        <end position="58"/>
    </location>
</feature>
<evidence type="ECO:0000256" key="1">
    <source>
        <dbReference type="ARBA" id="ARBA00022729"/>
    </source>
</evidence>
<dbReference type="Gene3D" id="3.20.20.370">
    <property type="entry name" value="Glycoside hydrolase/deacetylase"/>
    <property type="match status" value="1"/>
</dbReference>
<dbReference type="InterPro" id="IPR013783">
    <property type="entry name" value="Ig-like_fold"/>
</dbReference>
<dbReference type="Gene3D" id="2.60.40.10">
    <property type="entry name" value="Immunoglobulins"/>
    <property type="match status" value="1"/>
</dbReference>
<evidence type="ECO:0000256" key="2">
    <source>
        <dbReference type="SAM" id="MobiDB-lite"/>
    </source>
</evidence>
<dbReference type="AlphaFoldDB" id="A0AA43U914"/>
<dbReference type="Proteomes" id="UP001168575">
    <property type="component" value="Unassembled WGS sequence"/>
</dbReference>
<dbReference type="GO" id="GO:0005975">
    <property type="term" value="P:carbohydrate metabolic process"/>
    <property type="evidence" value="ECO:0007669"/>
    <property type="project" value="InterPro"/>
</dbReference>
<dbReference type="SUPFAM" id="SSF88713">
    <property type="entry name" value="Glycoside hydrolase/deacetylase"/>
    <property type="match status" value="1"/>
</dbReference>
<dbReference type="GO" id="GO:0016810">
    <property type="term" value="F:hydrolase activity, acting on carbon-nitrogen (but not peptide) bonds"/>
    <property type="evidence" value="ECO:0007669"/>
    <property type="project" value="InterPro"/>
</dbReference>
<name>A0AA43U914_9ACTN</name>
<evidence type="ECO:0000313" key="5">
    <source>
        <dbReference type="EMBL" id="MDO4841770.1"/>
    </source>
</evidence>
<sequence length="384" mass="42144">MDNMSKRAIVIARRRRQQARRRRIFAICGALVAVLVVAGVAFALNSNKTQTSENTTESLPVASEQATNSAATTTTANASNIVMTIKGDKNTLVLKGEEYVEAGCHAVDTTKQENINDVQVSGTVDTSKTGDYQITYTATDTSGNKATATRKVSVVDSFDGGTATAIPVCMYHYVYDDTNKPDEVDNNWIEASLLEQEIAWTKENNYYYPSYEELRAFVDGKKSLPYKSIIFTFDDGKPEFLESGVKLFDKYEVPATSFVICCDADAKEKVFSHASQYVEYQSHSYGMHQAGSNVGRGGLIHACTYDEIKADQLKAVELLGNSQAYAYPFGDNNDTAHQALKDAGVLCAFTIENTMVKVGDDPMALPRVRINGTYSFETFCAMVS</sequence>
<dbReference type="InterPro" id="IPR011330">
    <property type="entry name" value="Glyco_hydro/deAcase_b/a-brl"/>
</dbReference>
<dbReference type="InterPro" id="IPR032179">
    <property type="entry name" value="Cry22Aa_Ig-like"/>
</dbReference>
<dbReference type="Pfam" id="PF16403">
    <property type="entry name" value="Bact_surface_Ig-like"/>
    <property type="match status" value="1"/>
</dbReference>
<reference evidence="5" key="1">
    <citation type="submission" date="2023-07" db="EMBL/GenBank/DDBJ databases">
        <title>Between Cages and Wild: Unraveling the Impact of Captivity on Animal Microbiomes and Antimicrobial Resistance.</title>
        <authorList>
            <person name="Schmartz G.P."/>
            <person name="Rehner J."/>
            <person name="Schuff M.J."/>
            <person name="Becker S.L."/>
            <person name="Kravczyk M."/>
            <person name="Gurevich A."/>
            <person name="Francke R."/>
            <person name="Mueller R."/>
            <person name="Keller V."/>
            <person name="Keller A."/>
        </authorList>
    </citation>
    <scope>NUCLEOTIDE SEQUENCE</scope>
    <source>
        <strain evidence="5">S12M_St_49</strain>
    </source>
</reference>
<gene>
    <name evidence="5" type="ORF">Q3982_03730</name>
</gene>
<evidence type="ECO:0000259" key="3">
    <source>
        <dbReference type="Pfam" id="PF01522"/>
    </source>
</evidence>
<dbReference type="Pfam" id="PF01522">
    <property type="entry name" value="Polysacc_deac_1"/>
    <property type="match status" value="1"/>
</dbReference>
<keyword evidence="1" id="KW-0732">Signal</keyword>
<evidence type="ECO:0000259" key="4">
    <source>
        <dbReference type="Pfam" id="PF16403"/>
    </source>
</evidence>
<feature type="domain" description="NodB homology" evidence="3">
    <location>
        <begin position="222"/>
        <end position="345"/>
    </location>
</feature>
<dbReference type="InterPro" id="IPR002509">
    <property type="entry name" value="NODB_dom"/>
</dbReference>
<dbReference type="InterPro" id="IPR051398">
    <property type="entry name" value="Polysacch_Deacetylase"/>
</dbReference>
<proteinExistence type="predicted"/>
<feature type="domain" description="Pesticidal crystal protein Cry22Aa Ig-like" evidence="4">
    <location>
        <begin position="84"/>
        <end position="154"/>
    </location>
</feature>